<evidence type="ECO:0000256" key="1">
    <source>
        <dbReference type="SAM" id="MobiDB-lite"/>
    </source>
</evidence>
<dbReference type="EMBL" id="PRKQ01000038">
    <property type="protein sequence ID" value="PPA91511.1"/>
    <property type="molecule type" value="Genomic_DNA"/>
</dbReference>
<evidence type="ECO:0008006" key="4">
    <source>
        <dbReference type="Google" id="ProtNLM"/>
    </source>
</evidence>
<accession>A0AAP8U3H6</accession>
<dbReference type="Proteomes" id="UP000239759">
    <property type="component" value="Unassembled WGS sequence"/>
</dbReference>
<feature type="region of interest" description="Disordered" evidence="1">
    <location>
        <begin position="1"/>
        <end position="32"/>
    </location>
</feature>
<name>A0AAP8U3H6_BRELA</name>
<reference evidence="2 3" key="1">
    <citation type="submission" date="2018-02" db="EMBL/GenBank/DDBJ databases">
        <title>Comparative analysis of genomes of three Brevibacillus laterosporus strains producers of potent antimicrobials isolated from silage.</title>
        <authorList>
            <person name="Kojic M."/>
            <person name="Miljkovic M."/>
            <person name="Studholme D."/>
            <person name="Filipic B."/>
        </authorList>
    </citation>
    <scope>NUCLEOTIDE SEQUENCE [LARGE SCALE GENOMIC DNA]</scope>
    <source>
        <strain evidence="2 3">BGSP11</strain>
    </source>
</reference>
<organism evidence="2 3">
    <name type="scientific">Brevibacillus laterosporus</name>
    <name type="common">Bacillus laterosporus</name>
    <dbReference type="NCBI Taxonomy" id="1465"/>
    <lineage>
        <taxon>Bacteria</taxon>
        <taxon>Bacillati</taxon>
        <taxon>Bacillota</taxon>
        <taxon>Bacilli</taxon>
        <taxon>Bacillales</taxon>
        <taxon>Paenibacillaceae</taxon>
        <taxon>Brevibacillus</taxon>
    </lineage>
</organism>
<gene>
    <name evidence="2" type="ORF">C4A77_22430</name>
</gene>
<feature type="compositionally biased region" description="Basic and acidic residues" evidence="1">
    <location>
        <begin position="18"/>
        <end position="31"/>
    </location>
</feature>
<sequence length="86" mass="9563">MNVMNKGDLAKDGPISEGGHHDSAEKVKIGDNEAAYTTMNRPDGEMHKRISWIKNGTSLGYSVWTFSKDITKEDLIKVAQTLQKVK</sequence>
<evidence type="ECO:0000313" key="3">
    <source>
        <dbReference type="Proteomes" id="UP000239759"/>
    </source>
</evidence>
<proteinExistence type="predicted"/>
<comment type="caution">
    <text evidence="2">The sequence shown here is derived from an EMBL/GenBank/DDBJ whole genome shotgun (WGS) entry which is preliminary data.</text>
</comment>
<dbReference type="RefSeq" id="WP_104033359.1">
    <property type="nucleotide sequence ID" value="NZ_PRKQ01000038.1"/>
</dbReference>
<evidence type="ECO:0000313" key="2">
    <source>
        <dbReference type="EMBL" id="PPA91511.1"/>
    </source>
</evidence>
<dbReference type="AlphaFoldDB" id="A0AAP8U3H6"/>
<protein>
    <recommendedName>
        <fullName evidence="4">DUF4367 domain-containing protein</fullName>
    </recommendedName>
</protein>